<evidence type="ECO:0000313" key="2">
    <source>
        <dbReference type="EMBL" id="WAC15238.1"/>
    </source>
</evidence>
<dbReference type="GO" id="GO:0016747">
    <property type="term" value="F:acyltransferase activity, transferring groups other than amino-acyl groups"/>
    <property type="evidence" value="ECO:0007669"/>
    <property type="project" value="TreeGrafter"/>
</dbReference>
<dbReference type="EMBL" id="CP112998">
    <property type="protein sequence ID" value="WAC15238.1"/>
    <property type="molecule type" value="Genomic_DNA"/>
</dbReference>
<dbReference type="GO" id="GO:0016787">
    <property type="term" value="F:hydrolase activity"/>
    <property type="evidence" value="ECO:0007669"/>
    <property type="project" value="UniProtKB-KW"/>
</dbReference>
<keyword evidence="3" id="KW-1185">Reference proteome</keyword>
<proteinExistence type="predicted"/>
<name>A0A9E8NH73_9BACT</name>
<dbReference type="SUPFAM" id="SSF53474">
    <property type="entry name" value="alpha/beta-Hydrolases"/>
    <property type="match status" value="1"/>
</dbReference>
<dbReference type="PANTHER" id="PTHR48098:SF1">
    <property type="entry name" value="DIACYLGLYCEROL ACYLTRANSFERASE_MYCOLYLTRANSFERASE AG85A"/>
    <property type="match status" value="1"/>
</dbReference>
<dbReference type="InterPro" id="IPR029058">
    <property type="entry name" value="AB_hydrolase_fold"/>
</dbReference>
<dbReference type="Gene3D" id="3.40.50.1820">
    <property type="entry name" value="alpha/beta hydrolase"/>
    <property type="match status" value="1"/>
</dbReference>
<protein>
    <submittedName>
        <fullName evidence="2">Alpha/beta hydrolase-fold protein</fullName>
    </submittedName>
</protein>
<dbReference type="InterPro" id="IPR000801">
    <property type="entry name" value="Esterase-like"/>
</dbReference>
<feature type="chain" id="PRO_5039701431" evidence="1">
    <location>
        <begin position="23"/>
        <end position="346"/>
    </location>
</feature>
<dbReference type="InterPro" id="IPR050583">
    <property type="entry name" value="Mycobacterial_A85_antigen"/>
</dbReference>
<dbReference type="Proteomes" id="UP001164653">
    <property type="component" value="Chromosome"/>
</dbReference>
<reference evidence="2" key="1">
    <citation type="submission" date="2022-11" db="EMBL/GenBank/DDBJ databases">
        <title>Dyadobacter pollutisoli sp. nov., isolated from plastic dumped soil.</title>
        <authorList>
            <person name="Kim J.M."/>
            <person name="Kim K.R."/>
            <person name="Lee J.K."/>
            <person name="Hao L."/>
            <person name="Jeon C.O."/>
        </authorList>
    </citation>
    <scope>NUCLEOTIDE SEQUENCE</scope>
    <source>
        <strain evidence="2">U1</strain>
    </source>
</reference>
<evidence type="ECO:0000256" key="1">
    <source>
        <dbReference type="SAM" id="SignalP"/>
    </source>
</evidence>
<organism evidence="2 3">
    <name type="scientific">Dyadobacter pollutisoli</name>
    <dbReference type="NCBI Taxonomy" id="2910158"/>
    <lineage>
        <taxon>Bacteria</taxon>
        <taxon>Pseudomonadati</taxon>
        <taxon>Bacteroidota</taxon>
        <taxon>Cytophagia</taxon>
        <taxon>Cytophagales</taxon>
        <taxon>Spirosomataceae</taxon>
        <taxon>Dyadobacter</taxon>
    </lineage>
</organism>
<keyword evidence="1" id="KW-0732">Signal</keyword>
<feature type="signal peptide" evidence="1">
    <location>
        <begin position="1"/>
        <end position="22"/>
    </location>
</feature>
<gene>
    <name evidence="2" type="ORF">ON006_14985</name>
</gene>
<keyword evidence="2" id="KW-0378">Hydrolase</keyword>
<evidence type="ECO:0000313" key="3">
    <source>
        <dbReference type="Proteomes" id="UP001164653"/>
    </source>
</evidence>
<accession>A0A9E8NH73</accession>
<dbReference type="KEGG" id="dpf:ON006_14985"/>
<dbReference type="AlphaFoldDB" id="A0A9E8NH73"/>
<dbReference type="PANTHER" id="PTHR48098">
    <property type="entry name" value="ENTEROCHELIN ESTERASE-RELATED"/>
    <property type="match status" value="1"/>
</dbReference>
<dbReference type="RefSeq" id="WP_244823119.1">
    <property type="nucleotide sequence ID" value="NZ_CP112998.1"/>
</dbReference>
<dbReference type="Pfam" id="PF00756">
    <property type="entry name" value="Esterase"/>
    <property type="match status" value="1"/>
</dbReference>
<sequence length="346" mass="38402">MKKLILLTAFLVAIHIPRLVSAQTALQGSVERIKVHGKGLEGNLEGNSADPEVSIYLPPSYKKDSKRRYPVVYLLHGFTDNDAQWYGLVKHWINLPVIVDKVFAGGQAQEMIIVTPNAYTRSGGSFYSNSITVGNWEEYVANELVSYIDQHYRTIAKAASRGLAGHSMGGYGTMRIGERYPKVFSSLYLLSPCCMVPGGSRSPESLAKIEAIKDPADFNKADFGTKAALASAAAWSPNPTKPPFYTDQIVENGEYQKMTETKWAANSGLATIDQYISNLKQLKGIAFDAGDRDQPIASNIKILHQILDNYKIEHSYEEYQGDHLNKIGERIEQKMLPFFSKNLSGQ</sequence>